<keyword evidence="5" id="KW-1185">Reference proteome</keyword>
<dbReference type="InterPro" id="IPR050624">
    <property type="entry name" value="HTH-type_Tx_Regulator"/>
</dbReference>
<dbReference type="Proteomes" id="UP000054874">
    <property type="component" value="Unassembled WGS sequence"/>
</dbReference>
<sequence length="191" mass="22163">MEITTKRKTDRRIEKTKQSLQAAFVSLIQKKTYDSITISELTEVANIDRRTFYLHYSCIDDVAKEMQAIARNMILTKMQECNDCRIGTFIDCITEVIDNKQDFYRVIFTEPSCAHFISDSVDSLKYCILEINKNSSLDQTRKEYYAEFIANGIIGTYAYWFRQDKASVSLTALTSLLKESISIFDPKFTFL</sequence>
<feature type="DNA-binding region" description="H-T-H motif" evidence="2">
    <location>
        <begin position="37"/>
        <end position="56"/>
    </location>
</feature>
<dbReference type="InterPro" id="IPR039532">
    <property type="entry name" value="TetR_C_Firmicutes"/>
</dbReference>
<dbReference type="EMBL" id="LNAM01000166">
    <property type="protein sequence ID" value="KSV58572.1"/>
    <property type="molecule type" value="Genomic_DNA"/>
</dbReference>
<dbReference type="PROSITE" id="PS50977">
    <property type="entry name" value="HTH_TETR_2"/>
    <property type="match status" value="1"/>
</dbReference>
<evidence type="ECO:0000313" key="4">
    <source>
        <dbReference type="EMBL" id="KSV58572.1"/>
    </source>
</evidence>
<dbReference type="AlphaFoldDB" id="A0A0V8QDK3"/>
<dbReference type="STRING" id="290052.ASU35_12230"/>
<dbReference type="PANTHER" id="PTHR43479:SF7">
    <property type="entry name" value="TETR-FAMILY TRANSCRIPTIONAL REGULATOR"/>
    <property type="match status" value="1"/>
</dbReference>
<dbReference type="OrthoDB" id="9810250at2"/>
<name>A0A0V8QDK3_9FIRM</name>
<dbReference type="PANTHER" id="PTHR43479">
    <property type="entry name" value="ACREF/ENVCD OPERON REPRESSOR-RELATED"/>
    <property type="match status" value="1"/>
</dbReference>
<accession>A0A0V8QDK3</accession>
<comment type="caution">
    <text evidence="4">The sequence shown here is derived from an EMBL/GenBank/DDBJ whole genome shotgun (WGS) entry which is preliminary data.</text>
</comment>
<reference evidence="4 5" key="1">
    <citation type="submission" date="2015-11" db="EMBL/GenBank/DDBJ databases">
        <title>Butyribacter intestini gen. nov., sp. nov., a butyric acid-producing bacterium of the family Lachnospiraceae isolated from the human faeces.</title>
        <authorList>
            <person name="Zou Y."/>
            <person name="Xue W."/>
            <person name="Luo G."/>
            <person name="Lv M."/>
        </authorList>
    </citation>
    <scope>NUCLEOTIDE SEQUENCE [LARGE SCALE GENOMIC DNA]</scope>
    <source>
        <strain evidence="4 5">ACET-33324</strain>
    </source>
</reference>
<dbReference type="GO" id="GO:0003677">
    <property type="term" value="F:DNA binding"/>
    <property type="evidence" value="ECO:0007669"/>
    <property type="project" value="UniProtKB-UniRule"/>
</dbReference>
<gene>
    <name evidence="4" type="ORF">ASU35_12230</name>
</gene>
<feature type="domain" description="HTH tetR-type" evidence="3">
    <location>
        <begin position="14"/>
        <end position="74"/>
    </location>
</feature>
<dbReference type="InterPro" id="IPR001647">
    <property type="entry name" value="HTH_TetR"/>
</dbReference>
<protein>
    <recommendedName>
        <fullName evidence="3">HTH tetR-type domain-containing protein</fullName>
    </recommendedName>
</protein>
<dbReference type="Gene3D" id="1.10.357.10">
    <property type="entry name" value="Tetracycline Repressor, domain 2"/>
    <property type="match status" value="1"/>
</dbReference>
<dbReference type="SUPFAM" id="SSF46689">
    <property type="entry name" value="Homeodomain-like"/>
    <property type="match status" value="1"/>
</dbReference>
<dbReference type="RefSeq" id="WP_058353184.1">
    <property type="nucleotide sequence ID" value="NZ_CABMMD010000166.1"/>
</dbReference>
<organism evidence="4 5">
    <name type="scientific">Acetivibrio ethanolgignens</name>
    <dbReference type="NCBI Taxonomy" id="290052"/>
    <lineage>
        <taxon>Bacteria</taxon>
        <taxon>Bacillati</taxon>
        <taxon>Bacillota</taxon>
        <taxon>Clostridia</taxon>
        <taxon>Eubacteriales</taxon>
        <taxon>Oscillospiraceae</taxon>
        <taxon>Acetivibrio</taxon>
    </lineage>
</organism>
<evidence type="ECO:0000313" key="5">
    <source>
        <dbReference type="Proteomes" id="UP000054874"/>
    </source>
</evidence>
<evidence type="ECO:0000259" key="3">
    <source>
        <dbReference type="PROSITE" id="PS50977"/>
    </source>
</evidence>
<dbReference type="InterPro" id="IPR009057">
    <property type="entry name" value="Homeodomain-like_sf"/>
</dbReference>
<evidence type="ECO:0000256" key="1">
    <source>
        <dbReference type="ARBA" id="ARBA00023125"/>
    </source>
</evidence>
<dbReference type="Pfam" id="PF14278">
    <property type="entry name" value="TetR_C_8"/>
    <property type="match status" value="1"/>
</dbReference>
<keyword evidence="1 2" id="KW-0238">DNA-binding</keyword>
<evidence type="ECO:0000256" key="2">
    <source>
        <dbReference type="PROSITE-ProRule" id="PRU00335"/>
    </source>
</evidence>
<proteinExistence type="predicted"/>